<protein>
    <submittedName>
        <fullName evidence="1">Uncharacterized protein</fullName>
    </submittedName>
</protein>
<evidence type="ECO:0000313" key="2">
    <source>
        <dbReference type="Proteomes" id="UP001163850"/>
    </source>
</evidence>
<reference evidence="1" key="1">
    <citation type="submission" date="2022-08" db="EMBL/GenBank/DDBJ databases">
        <authorList>
            <consortium name="DOE Joint Genome Institute"/>
            <person name="Min B."/>
            <person name="Riley R."/>
            <person name="Sierra-Patev S."/>
            <person name="Naranjo-Ortiz M."/>
            <person name="Looney B."/>
            <person name="Konkel Z."/>
            <person name="Slot J.C."/>
            <person name="Sakamoto Y."/>
            <person name="Steenwyk J.L."/>
            <person name="Rokas A."/>
            <person name="Carro J."/>
            <person name="Camarero S."/>
            <person name="Ferreira P."/>
            <person name="Molpeceres G."/>
            <person name="Ruiz-Duenas F.J."/>
            <person name="Serrano A."/>
            <person name="Henrissat B."/>
            <person name="Drula E."/>
            <person name="Hughes K.W."/>
            <person name="Mata J.L."/>
            <person name="Ishikawa N.K."/>
            <person name="Vargas-Isla R."/>
            <person name="Ushijima S."/>
            <person name="Smith C.A."/>
            <person name="Ahrendt S."/>
            <person name="Andreopoulos W."/>
            <person name="He G."/>
            <person name="Labutti K."/>
            <person name="Lipzen A."/>
            <person name="Ng V."/>
            <person name="Sandor L."/>
            <person name="Barry K."/>
            <person name="Martinez A.T."/>
            <person name="Xiao Y."/>
            <person name="Gibbons J.G."/>
            <person name="Terashima K."/>
            <person name="Hibbett D.S."/>
            <person name="Grigoriev I.V."/>
        </authorList>
    </citation>
    <scope>NUCLEOTIDE SEQUENCE</scope>
    <source>
        <strain evidence="1">TFB7829</strain>
    </source>
</reference>
<accession>A0AA38PS70</accession>
<gene>
    <name evidence="1" type="ORF">F5890DRAFT_1540352</name>
</gene>
<sequence length="77" mass="8733">MCRPGFGLKAPALAWKPLALAWRKPSRALVGRPRLGPAWLWPRPGLSDITCKSCDVMDTFWNNIDTVLLVICRTTYY</sequence>
<organism evidence="1 2">
    <name type="scientific">Lentinula detonsa</name>
    <dbReference type="NCBI Taxonomy" id="2804962"/>
    <lineage>
        <taxon>Eukaryota</taxon>
        <taxon>Fungi</taxon>
        <taxon>Dikarya</taxon>
        <taxon>Basidiomycota</taxon>
        <taxon>Agaricomycotina</taxon>
        <taxon>Agaricomycetes</taxon>
        <taxon>Agaricomycetidae</taxon>
        <taxon>Agaricales</taxon>
        <taxon>Marasmiineae</taxon>
        <taxon>Omphalotaceae</taxon>
        <taxon>Lentinula</taxon>
    </lineage>
</organism>
<dbReference type="AlphaFoldDB" id="A0AA38PS70"/>
<dbReference type="Proteomes" id="UP001163850">
    <property type="component" value="Unassembled WGS sequence"/>
</dbReference>
<name>A0AA38PS70_9AGAR</name>
<dbReference type="EMBL" id="MU802170">
    <property type="protein sequence ID" value="KAJ3980646.1"/>
    <property type="molecule type" value="Genomic_DNA"/>
</dbReference>
<proteinExistence type="predicted"/>
<comment type="caution">
    <text evidence="1">The sequence shown here is derived from an EMBL/GenBank/DDBJ whole genome shotgun (WGS) entry which is preliminary data.</text>
</comment>
<evidence type="ECO:0000313" key="1">
    <source>
        <dbReference type="EMBL" id="KAJ3980646.1"/>
    </source>
</evidence>